<evidence type="ECO:0000256" key="1">
    <source>
        <dbReference type="RuleBase" id="RU367138"/>
    </source>
</evidence>
<comment type="similarity">
    <text evidence="1">Belongs to the PIGG/PIGN/PIGO family. PIGN subfamily.</text>
</comment>
<proteinExistence type="inferred from homology"/>
<dbReference type="PANTHER" id="PTHR12250:SF0">
    <property type="entry name" value="GPI ETHANOLAMINE PHOSPHATE TRANSFERASE 1"/>
    <property type="match status" value="1"/>
</dbReference>
<keyword evidence="1" id="KW-0337">GPI-anchor biosynthesis</keyword>
<dbReference type="GeneID" id="120103906"/>
<dbReference type="RefSeq" id="XP_038984065.1">
    <property type="nucleotide sequence ID" value="XM_039128137.1"/>
</dbReference>
<dbReference type="GO" id="GO:0006506">
    <property type="term" value="P:GPI anchor biosynthetic process"/>
    <property type="evidence" value="ECO:0007669"/>
    <property type="project" value="UniProtKB-UniPathway"/>
</dbReference>
<dbReference type="UniPathway" id="UPA00196"/>
<gene>
    <name evidence="3" type="primary">LOC120103906</name>
</gene>
<keyword evidence="1" id="KW-0256">Endoplasmic reticulum</keyword>
<accession>A0A8B9AC26</accession>
<comment type="subcellular location">
    <subcellularLocation>
        <location evidence="1">Endoplasmic reticulum membrane</location>
        <topology evidence="1">Multi-pass membrane protein</topology>
    </subcellularLocation>
</comment>
<evidence type="ECO:0000313" key="2">
    <source>
        <dbReference type="Proteomes" id="UP000228380"/>
    </source>
</evidence>
<organism evidence="2 3">
    <name type="scientific">Phoenix dactylifera</name>
    <name type="common">Date palm</name>
    <dbReference type="NCBI Taxonomy" id="42345"/>
    <lineage>
        <taxon>Eukaryota</taxon>
        <taxon>Viridiplantae</taxon>
        <taxon>Streptophyta</taxon>
        <taxon>Embryophyta</taxon>
        <taxon>Tracheophyta</taxon>
        <taxon>Spermatophyta</taxon>
        <taxon>Magnoliopsida</taxon>
        <taxon>Liliopsida</taxon>
        <taxon>Arecaceae</taxon>
        <taxon>Coryphoideae</taxon>
        <taxon>Phoeniceae</taxon>
        <taxon>Phoenix</taxon>
    </lineage>
</organism>
<dbReference type="OrthoDB" id="2748310at2759"/>
<protein>
    <recommendedName>
        <fullName evidence="1">GPI ethanolamine phosphate transferase 1</fullName>
        <ecNumber evidence="1">2.-.-.-</ecNumber>
    </recommendedName>
</protein>
<reference evidence="2" key="1">
    <citation type="journal article" date="2019" name="Nat. Commun.">
        <title>Genome-wide association mapping of date palm fruit traits.</title>
        <authorList>
            <person name="Hazzouri K.M."/>
            <person name="Gros-Balthazard M."/>
            <person name="Flowers J.M."/>
            <person name="Copetti D."/>
            <person name="Lemansour A."/>
            <person name="Lebrun M."/>
            <person name="Masmoudi K."/>
            <person name="Ferrand S."/>
            <person name="Dhar M.I."/>
            <person name="Fresquez Z.A."/>
            <person name="Rosas U."/>
            <person name="Zhang J."/>
            <person name="Talag J."/>
            <person name="Lee S."/>
            <person name="Kudrna D."/>
            <person name="Powell R.F."/>
            <person name="Leitch I.J."/>
            <person name="Krueger R.R."/>
            <person name="Wing R.A."/>
            <person name="Amiri K.M.A."/>
            <person name="Purugganan M.D."/>
        </authorList>
    </citation>
    <scope>NUCLEOTIDE SEQUENCE [LARGE SCALE GENOMIC DNA]</scope>
    <source>
        <strain evidence="2">cv. Khalas</strain>
    </source>
</reference>
<evidence type="ECO:0000313" key="3">
    <source>
        <dbReference type="RefSeq" id="XP_038984065.1"/>
    </source>
</evidence>
<name>A0A8B9AC26_PHODC</name>
<keyword evidence="1 3" id="KW-0808">Transferase</keyword>
<sequence length="130" mass="14543">MLSIFDIYFKNRVVHGMEPVPQPISPPAKRLVLFVAGGMRTDKFFEQESEGQLRAPFLRSVTQSSPGHISITAGVYEDPSAVTKVRNAGSWMEIGDSINHFENMSAQVVFVLMLFALPNRYARDIENPSL</sequence>
<dbReference type="GO" id="GO:0005789">
    <property type="term" value="C:endoplasmic reticulum membrane"/>
    <property type="evidence" value="ECO:0007669"/>
    <property type="project" value="UniProtKB-SubCell"/>
</dbReference>
<dbReference type="AlphaFoldDB" id="A0A8B9AC26"/>
<dbReference type="PANTHER" id="PTHR12250">
    <property type="entry name" value="PHOSPHATIDYLINOSITOL GLYCAN, CLASS N"/>
    <property type="match status" value="1"/>
</dbReference>
<dbReference type="KEGG" id="pda:120103906"/>
<dbReference type="EC" id="2.-.-.-" evidence="1"/>
<keyword evidence="2" id="KW-1185">Reference proteome</keyword>
<dbReference type="InterPro" id="IPR007070">
    <property type="entry name" value="GPI_EtnP_transferase_1"/>
</dbReference>
<reference evidence="3" key="2">
    <citation type="submission" date="2025-08" db="UniProtKB">
        <authorList>
            <consortium name="RefSeq"/>
        </authorList>
    </citation>
    <scope>IDENTIFICATION</scope>
    <source>
        <tissue evidence="3">Young leaves</tissue>
    </source>
</reference>
<comment type="function">
    <text evidence="1">Ethanolamine phosphate transferase involved in glycosylphosphatidylinositol-anchor biosynthesis. Transfers ethanolamine phosphate to the first alpha-1,4-linked mannose of the glycosylphosphatidylinositol precursor of GPI-anchor.</text>
</comment>
<dbReference type="GO" id="GO:0051377">
    <property type="term" value="F:mannose-ethanolamine phosphotransferase activity"/>
    <property type="evidence" value="ECO:0007669"/>
    <property type="project" value="UniProtKB-UniRule"/>
</dbReference>
<comment type="pathway">
    <text evidence="1">Glycolipid biosynthesis; glycosylphosphatidylinositol-anchor biosynthesis.</text>
</comment>
<dbReference type="Proteomes" id="UP000228380">
    <property type="component" value="Chromosome 7"/>
</dbReference>